<dbReference type="Proteomes" id="UP000183253">
    <property type="component" value="Unassembled WGS sequence"/>
</dbReference>
<dbReference type="Gene3D" id="3.40.50.1820">
    <property type="entry name" value="alpha/beta hydrolase"/>
    <property type="match status" value="1"/>
</dbReference>
<dbReference type="SUPFAM" id="SSF53474">
    <property type="entry name" value="alpha/beta-Hydrolases"/>
    <property type="match status" value="1"/>
</dbReference>
<keyword evidence="3" id="KW-1185">Reference proteome</keyword>
<evidence type="ECO:0000313" key="3">
    <source>
        <dbReference type="Proteomes" id="UP000183253"/>
    </source>
</evidence>
<dbReference type="InterPro" id="IPR029058">
    <property type="entry name" value="AB_hydrolase_fold"/>
</dbReference>
<sequence length="325" mass="36805">MKRIVRSVLVLLLLSAVVVTGGSLYMLSYSLTPDATMEAKNASSYKYMYAEYPFLQPWVDSLERTGALRDTVILGAEGERLHAIYAAAPEPTDRTAVIVHGYTDNAVRMLMIGYLYNHDLGCNILLPDLYYHGQSEGRAIRMGWKDRLDVLRWMEIANDIFGGDTRMVVHGISMGAATTMMVSGEEQRPYVKCFVEDCGYTSVRDQFAKELKEQFGLPAFPLLDVASWLCDLKYGWNFREASSLKQVAKCRLPMLFIHGDADGYVPTRMVYPLYEAKPGEKELWVVPGAAHAVSYRDNREEYTRRVKAFVEKYIGGEPEQTNENQ</sequence>
<dbReference type="GO" id="GO:0006508">
    <property type="term" value="P:proteolysis"/>
    <property type="evidence" value="ECO:0007669"/>
    <property type="project" value="InterPro"/>
</dbReference>
<gene>
    <name evidence="2" type="ORF">SAMN05444145_10792</name>
</gene>
<dbReference type="EMBL" id="FNRI01000007">
    <property type="protein sequence ID" value="SEA84156.1"/>
    <property type="molecule type" value="Genomic_DNA"/>
</dbReference>
<dbReference type="GO" id="GO:0008236">
    <property type="term" value="F:serine-type peptidase activity"/>
    <property type="evidence" value="ECO:0007669"/>
    <property type="project" value="InterPro"/>
</dbReference>
<dbReference type="RefSeq" id="WP_010265333.1">
    <property type="nucleotide sequence ID" value="NZ_CAEG01000016.1"/>
</dbReference>
<dbReference type="AlphaFoldDB" id="A0A1H4EGT8"/>
<dbReference type="PANTHER" id="PTHR43358:SF4">
    <property type="entry name" value="ALPHA_BETA HYDROLASE FOLD-1 DOMAIN-CONTAINING PROTEIN"/>
    <property type="match status" value="1"/>
</dbReference>
<dbReference type="OrthoDB" id="9777090at2"/>
<name>A0A1H4EGT8_9BACT</name>
<reference evidence="2 3" key="1">
    <citation type="submission" date="2016-10" db="EMBL/GenBank/DDBJ databases">
        <authorList>
            <person name="de Groot N.N."/>
        </authorList>
    </citation>
    <scope>NUCLEOTIDE SEQUENCE [LARGE SCALE GENOMIC DNA]</scope>
    <source>
        <strain evidence="2 3">DSM 25383</strain>
    </source>
</reference>
<dbReference type="PANTHER" id="PTHR43358">
    <property type="entry name" value="ALPHA/BETA-HYDROLASE"/>
    <property type="match status" value="1"/>
</dbReference>
<organism evidence="2 3">
    <name type="scientific">Alistipes timonensis JC136</name>
    <dbReference type="NCBI Taxonomy" id="1033731"/>
    <lineage>
        <taxon>Bacteria</taxon>
        <taxon>Pseudomonadati</taxon>
        <taxon>Bacteroidota</taxon>
        <taxon>Bacteroidia</taxon>
        <taxon>Bacteroidales</taxon>
        <taxon>Rikenellaceae</taxon>
        <taxon>Alistipes</taxon>
    </lineage>
</organism>
<dbReference type="InterPro" id="IPR052920">
    <property type="entry name" value="DNA-binding_regulatory"/>
</dbReference>
<protein>
    <recommendedName>
        <fullName evidence="1">Peptidase S9 prolyl oligopeptidase catalytic domain-containing protein</fullName>
    </recommendedName>
</protein>
<dbReference type="STRING" id="1033731.SAMN05444145_10792"/>
<dbReference type="Pfam" id="PF00326">
    <property type="entry name" value="Peptidase_S9"/>
    <property type="match status" value="1"/>
</dbReference>
<dbReference type="InterPro" id="IPR001375">
    <property type="entry name" value="Peptidase_S9_cat"/>
</dbReference>
<accession>A0A1H4EGT8</accession>
<evidence type="ECO:0000259" key="1">
    <source>
        <dbReference type="Pfam" id="PF00326"/>
    </source>
</evidence>
<proteinExistence type="predicted"/>
<feature type="domain" description="Peptidase S9 prolyl oligopeptidase catalytic" evidence="1">
    <location>
        <begin position="145"/>
        <end position="316"/>
    </location>
</feature>
<evidence type="ECO:0000313" key="2">
    <source>
        <dbReference type="EMBL" id="SEA84156.1"/>
    </source>
</evidence>